<dbReference type="VEuPathDB" id="FungiDB:MELLADRAFT_65704"/>
<keyword evidence="3" id="KW-1185">Reference proteome</keyword>
<accession>F4RWE8</accession>
<feature type="compositionally biased region" description="Polar residues" evidence="1">
    <location>
        <begin position="97"/>
        <end position="127"/>
    </location>
</feature>
<feature type="region of interest" description="Disordered" evidence="1">
    <location>
        <begin position="97"/>
        <end position="156"/>
    </location>
</feature>
<evidence type="ECO:0000313" key="2">
    <source>
        <dbReference type="EMBL" id="EGG03334.1"/>
    </source>
</evidence>
<proteinExistence type="predicted"/>
<reference evidence="3" key="1">
    <citation type="journal article" date="2011" name="Proc. Natl. Acad. Sci. U.S.A.">
        <title>Obligate biotrophy features unraveled by the genomic analysis of rust fungi.</title>
        <authorList>
            <person name="Duplessis S."/>
            <person name="Cuomo C.A."/>
            <person name="Lin Y.-C."/>
            <person name="Aerts A."/>
            <person name="Tisserant E."/>
            <person name="Veneault-Fourrey C."/>
            <person name="Joly D.L."/>
            <person name="Hacquard S."/>
            <person name="Amselem J."/>
            <person name="Cantarel B.L."/>
            <person name="Chiu R."/>
            <person name="Coutinho P.M."/>
            <person name="Feau N."/>
            <person name="Field M."/>
            <person name="Frey P."/>
            <person name="Gelhaye E."/>
            <person name="Goldberg J."/>
            <person name="Grabherr M.G."/>
            <person name="Kodira C.D."/>
            <person name="Kohler A."/>
            <person name="Kuees U."/>
            <person name="Lindquist E.A."/>
            <person name="Lucas S.M."/>
            <person name="Mago R."/>
            <person name="Mauceli E."/>
            <person name="Morin E."/>
            <person name="Murat C."/>
            <person name="Pangilinan J.L."/>
            <person name="Park R."/>
            <person name="Pearson M."/>
            <person name="Quesneville H."/>
            <person name="Rouhier N."/>
            <person name="Sakthikumar S."/>
            <person name="Salamov A.A."/>
            <person name="Schmutz J."/>
            <person name="Selles B."/>
            <person name="Shapiro H."/>
            <person name="Tanguay P."/>
            <person name="Tuskan G.A."/>
            <person name="Henrissat B."/>
            <person name="Van de Peer Y."/>
            <person name="Rouze P."/>
            <person name="Ellis J.G."/>
            <person name="Dodds P.N."/>
            <person name="Schein J.E."/>
            <person name="Zhong S."/>
            <person name="Hamelin R.C."/>
            <person name="Grigoriev I.V."/>
            <person name="Szabo L.J."/>
            <person name="Martin F."/>
        </authorList>
    </citation>
    <scope>NUCLEOTIDE SEQUENCE [LARGE SCALE GENOMIC DNA]</scope>
    <source>
        <strain evidence="3">98AG31 / pathotype 3-4-7</strain>
    </source>
</reference>
<dbReference type="GeneID" id="18930482"/>
<dbReference type="AlphaFoldDB" id="F4RWE8"/>
<sequence>MQEDLPDQPQETVPPEQQRLLISLHEHNFKNWKLAQESNPNNTRRVMTFLALWKMSHDSFTVILGKEEVQKGSLGWDPYVEEKKLLAKTSNGYIGLNQNPLGLNQQTPTQELNNQQNHEPVQSTSSAGPIRNDNRRQNNQPYKKAPQAEEDAENMHSMLAFSKAYYRAVKGINKKGKGKKPTHNGQSSQQ</sequence>
<evidence type="ECO:0000256" key="1">
    <source>
        <dbReference type="SAM" id="MobiDB-lite"/>
    </source>
</evidence>
<dbReference type="KEGG" id="mlr:MELLADRAFT_65704"/>
<dbReference type="RefSeq" id="XP_007413469.1">
    <property type="nucleotide sequence ID" value="XM_007413407.1"/>
</dbReference>
<dbReference type="HOGENOM" id="CLU_107242_0_0_1"/>
<evidence type="ECO:0000313" key="3">
    <source>
        <dbReference type="Proteomes" id="UP000001072"/>
    </source>
</evidence>
<organism evidence="3">
    <name type="scientific">Melampsora larici-populina (strain 98AG31 / pathotype 3-4-7)</name>
    <name type="common">Poplar leaf rust fungus</name>
    <dbReference type="NCBI Taxonomy" id="747676"/>
    <lineage>
        <taxon>Eukaryota</taxon>
        <taxon>Fungi</taxon>
        <taxon>Dikarya</taxon>
        <taxon>Basidiomycota</taxon>
        <taxon>Pucciniomycotina</taxon>
        <taxon>Pucciniomycetes</taxon>
        <taxon>Pucciniales</taxon>
        <taxon>Melampsoraceae</taxon>
        <taxon>Melampsora</taxon>
    </lineage>
</organism>
<name>F4RWE8_MELLP</name>
<dbReference type="InParanoid" id="F4RWE8"/>
<dbReference type="EMBL" id="GL883125">
    <property type="protein sequence ID" value="EGG03334.1"/>
    <property type="molecule type" value="Genomic_DNA"/>
</dbReference>
<gene>
    <name evidence="2" type="ORF">MELLADRAFT_65704</name>
</gene>
<dbReference type="Proteomes" id="UP000001072">
    <property type="component" value="Unassembled WGS sequence"/>
</dbReference>
<protein>
    <submittedName>
        <fullName evidence="2">Uncharacterized protein</fullName>
    </submittedName>
</protein>